<protein>
    <submittedName>
        <fullName evidence="1">Uncharacterized protein</fullName>
    </submittedName>
</protein>
<keyword evidence="2" id="KW-1185">Reference proteome</keyword>
<evidence type="ECO:0000313" key="2">
    <source>
        <dbReference type="Proteomes" id="UP001224644"/>
    </source>
</evidence>
<organism evidence="1 2">
    <name type="scientific">Methylobacterium adhaesivum</name>
    <dbReference type="NCBI Taxonomy" id="333297"/>
    <lineage>
        <taxon>Bacteria</taxon>
        <taxon>Pseudomonadati</taxon>
        <taxon>Pseudomonadota</taxon>
        <taxon>Alphaproteobacteria</taxon>
        <taxon>Hyphomicrobiales</taxon>
        <taxon>Methylobacteriaceae</taxon>
        <taxon>Methylobacterium</taxon>
    </lineage>
</organism>
<dbReference type="EMBL" id="JAUFPX010000015">
    <property type="protein sequence ID" value="MDN3592064.1"/>
    <property type="molecule type" value="Genomic_DNA"/>
</dbReference>
<gene>
    <name evidence="1" type="ORF">QWZ12_15815</name>
</gene>
<comment type="caution">
    <text evidence="1">The sequence shown here is derived from an EMBL/GenBank/DDBJ whole genome shotgun (WGS) entry which is preliminary data.</text>
</comment>
<name>A0ABT8BJY4_9HYPH</name>
<proteinExistence type="predicted"/>
<reference evidence="2" key="1">
    <citation type="journal article" date="2019" name="Int. J. Syst. Evol. Microbiol.">
        <title>The Global Catalogue of Microorganisms (GCM) 10K type strain sequencing project: providing services to taxonomists for standard genome sequencing and annotation.</title>
        <authorList>
            <consortium name="The Broad Institute Genomics Platform"/>
            <consortium name="The Broad Institute Genome Sequencing Center for Infectious Disease"/>
            <person name="Wu L."/>
            <person name="Ma J."/>
        </authorList>
    </citation>
    <scope>NUCLEOTIDE SEQUENCE [LARGE SCALE GENOMIC DNA]</scope>
    <source>
        <strain evidence="2">CECT 7069</strain>
    </source>
</reference>
<dbReference type="RefSeq" id="WP_238226127.1">
    <property type="nucleotide sequence ID" value="NZ_BPQD01000016.1"/>
</dbReference>
<dbReference type="Proteomes" id="UP001224644">
    <property type="component" value="Unassembled WGS sequence"/>
</dbReference>
<sequence length="107" mass="11088">MLTLSESPPGALAPPPPALGATVTVAAEIAALATYVVSVGEIDGMTLRALLLDLGLVAKVPFDPEAHGRGADEDLIPGDSFLAYSTAMRDAIDLGRPHLRGWNGRLN</sequence>
<accession>A0ABT8BJY4</accession>
<evidence type="ECO:0000313" key="1">
    <source>
        <dbReference type="EMBL" id="MDN3592064.1"/>
    </source>
</evidence>